<dbReference type="PANTHER" id="PTHR47950">
    <property type="entry name" value="CYTOCHROME P450, FAMILY 76, SUBFAMILY C, POLYPEPTIDE 5-RELATED"/>
    <property type="match status" value="1"/>
</dbReference>
<keyword evidence="3 8" id="KW-0349">Heme</keyword>
<organism evidence="11 12">
    <name type="scientific">Spirodela intermedia</name>
    <name type="common">Intermediate duckweed</name>
    <dbReference type="NCBI Taxonomy" id="51605"/>
    <lineage>
        <taxon>Eukaryota</taxon>
        <taxon>Viridiplantae</taxon>
        <taxon>Streptophyta</taxon>
        <taxon>Embryophyta</taxon>
        <taxon>Tracheophyta</taxon>
        <taxon>Spermatophyta</taxon>
        <taxon>Magnoliopsida</taxon>
        <taxon>Liliopsida</taxon>
        <taxon>Araceae</taxon>
        <taxon>Lemnoideae</taxon>
        <taxon>Spirodela</taxon>
    </lineage>
</organism>
<dbReference type="GO" id="GO:0005506">
    <property type="term" value="F:iron ion binding"/>
    <property type="evidence" value="ECO:0007669"/>
    <property type="project" value="InterPro"/>
</dbReference>
<evidence type="ECO:0000256" key="3">
    <source>
        <dbReference type="ARBA" id="ARBA00022617"/>
    </source>
</evidence>
<feature type="signal peptide" evidence="10">
    <location>
        <begin position="1"/>
        <end position="18"/>
    </location>
</feature>
<evidence type="ECO:0000313" key="12">
    <source>
        <dbReference type="Proteomes" id="UP000663760"/>
    </source>
</evidence>
<evidence type="ECO:0000256" key="7">
    <source>
        <dbReference type="ARBA" id="ARBA00023033"/>
    </source>
</evidence>
<keyword evidence="10" id="KW-0732">Signal</keyword>
<dbReference type="PRINTS" id="PR00385">
    <property type="entry name" value="P450"/>
</dbReference>
<evidence type="ECO:0000256" key="8">
    <source>
        <dbReference type="PIRSR" id="PIRSR602401-1"/>
    </source>
</evidence>
<name>A0A7I8K5N2_SPIIN</name>
<protein>
    <submittedName>
        <fullName evidence="11">Uncharacterized protein</fullName>
    </submittedName>
</protein>
<comment type="cofactor">
    <cofactor evidence="1 8">
        <name>heme</name>
        <dbReference type="ChEBI" id="CHEBI:30413"/>
    </cofactor>
</comment>
<evidence type="ECO:0000313" key="11">
    <source>
        <dbReference type="EMBL" id="CAA7391864.1"/>
    </source>
</evidence>
<evidence type="ECO:0000256" key="9">
    <source>
        <dbReference type="RuleBase" id="RU000461"/>
    </source>
</evidence>
<proteinExistence type="inferred from homology"/>
<dbReference type="Pfam" id="PF00067">
    <property type="entry name" value="p450"/>
    <property type="match status" value="1"/>
</dbReference>
<evidence type="ECO:0000256" key="1">
    <source>
        <dbReference type="ARBA" id="ARBA00001971"/>
    </source>
</evidence>
<sequence length="493" mass="55507">MGSSLLLFLVLLFPVLLSLFWRSRKQTNLPPGPRPWPAIGNIPHLMLRQAVTGQRLHASLAAIAEDYGPLIYLRLGARELVVASSPSAAAQVLKTNDRVLCARYVPAAYRVPIYADHSLIWHARCDDNWRSLRTIFRADLLSSPSLARHAPARERKAGEMARFLLSRAGKEVKIGKVIFITFFNMVGNIIFSRDVLSLEEGKGWFPELKSHMARMLELAVVPCIEDFFPGMTGGFDLDGLKHQVQTYLEKLYGIWDEIMMQRSEETQDKDFTKMLLDHGIRDNQLKALILDIFTAGSDTSAALAEWIMSELVRSPDVMKRVREELIQVMGPPPTGDHTHLARLTYLHACIKEALRLHPPAPLLLPRCAIDTCEIMSYTIPKNCTIMVNAWAIGRNPEIWKDPLSFSPERFLNCSVDYKGIDFEFVPFGGGMRACPGISMGVRVYQLVVATMVHNFDWLLPGGKQRSELNMDEKLGLVLERKQPLVLIPKPLVG</sequence>
<accession>A0A7I8K5N2</accession>
<keyword evidence="12" id="KW-1185">Reference proteome</keyword>
<keyword evidence="5 9" id="KW-0560">Oxidoreductase</keyword>
<evidence type="ECO:0000256" key="5">
    <source>
        <dbReference type="ARBA" id="ARBA00023002"/>
    </source>
</evidence>
<dbReference type="OrthoDB" id="686267at2759"/>
<keyword evidence="6 8" id="KW-0408">Iron</keyword>
<keyword evidence="7 9" id="KW-0503">Monooxygenase</keyword>
<gene>
    <name evidence="11" type="ORF">SI8410_02003078</name>
</gene>
<keyword evidence="4 8" id="KW-0479">Metal-binding</keyword>
<evidence type="ECO:0000256" key="6">
    <source>
        <dbReference type="ARBA" id="ARBA00023004"/>
    </source>
</evidence>
<comment type="similarity">
    <text evidence="2 9">Belongs to the cytochrome P450 family.</text>
</comment>
<dbReference type="InterPro" id="IPR001128">
    <property type="entry name" value="Cyt_P450"/>
</dbReference>
<dbReference type="InterPro" id="IPR036396">
    <property type="entry name" value="Cyt_P450_sf"/>
</dbReference>
<dbReference type="InterPro" id="IPR017972">
    <property type="entry name" value="Cyt_P450_CS"/>
</dbReference>
<dbReference type="PROSITE" id="PS00086">
    <property type="entry name" value="CYTOCHROME_P450"/>
    <property type="match status" value="1"/>
</dbReference>
<evidence type="ECO:0000256" key="4">
    <source>
        <dbReference type="ARBA" id="ARBA00022723"/>
    </source>
</evidence>
<dbReference type="FunFam" id="1.10.630.10:FF:000126">
    <property type="entry name" value="Predicted protein"/>
    <property type="match status" value="1"/>
</dbReference>
<dbReference type="GO" id="GO:0020037">
    <property type="term" value="F:heme binding"/>
    <property type="evidence" value="ECO:0007669"/>
    <property type="project" value="InterPro"/>
</dbReference>
<dbReference type="Proteomes" id="UP000663760">
    <property type="component" value="Chromosome 2"/>
</dbReference>
<feature type="chain" id="PRO_5029475653" evidence="10">
    <location>
        <begin position="19"/>
        <end position="493"/>
    </location>
</feature>
<dbReference type="AlphaFoldDB" id="A0A7I8K5N2"/>
<dbReference type="InterPro" id="IPR002401">
    <property type="entry name" value="Cyt_P450_E_grp-I"/>
</dbReference>
<dbReference type="PRINTS" id="PR00463">
    <property type="entry name" value="EP450I"/>
</dbReference>
<dbReference type="PANTHER" id="PTHR47950:SF49">
    <property type="entry name" value="CYTOCHROME P450"/>
    <property type="match status" value="1"/>
</dbReference>
<evidence type="ECO:0000256" key="2">
    <source>
        <dbReference type="ARBA" id="ARBA00010617"/>
    </source>
</evidence>
<dbReference type="GO" id="GO:0004497">
    <property type="term" value="F:monooxygenase activity"/>
    <property type="evidence" value="ECO:0007669"/>
    <property type="project" value="UniProtKB-KW"/>
</dbReference>
<dbReference type="GO" id="GO:0016705">
    <property type="term" value="F:oxidoreductase activity, acting on paired donors, with incorporation or reduction of molecular oxygen"/>
    <property type="evidence" value="ECO:0007669"/>
    <property type="project" value="InterPro"/>
</dbReference>
<reference evidence="11" key="1">
    <citation type="submission" date="2020-02" db="EMBL/GenBank/DDBJ databases">
        <authorList>
            <person name="Scholz U."/>
            <person name="Mascher M."/>
            <person name="Fiebig A."/>
        </authorList>
    </citation>
    <scope>NUCLEOTIDE SEQUENCE</scope>
</reference>
<feature type="binding site" description="axial binding residue" evidence="8">
    <location>
        <position position="434"/>
    </location>
    <ligand>
        <name>heme</name>
        <dbReference type="ChEBI" id="CHEBI:30413"/>
    </ligand>
    <ligandPart>
        <name>Fe</name>
        <dbReference type="ChEBI" id="CHEBI:18248"/>
    </ligandPart>
</feature>
<dbReference type="EMBL" id="LR746265">
    <property type="protein sequence ID" value="CAA7391864.1"/>
    <property type="molecule type" value="Genomic_DNA"/>
</dbReference>
<evidence type="ECO:0000256" key="10">
    <source>
        <dbReference type="SAM" id="SignalP"/>
    </source>
</evidence>
<dbReference type="SUPFAM" id="SSF48264">
    <property type="entry name" value="Cytochrome P450"/>
    <property type="match status" value="1"/>
</dbReference>
<dbReference type="Gene3D" id="1.10.630.10">
    <property type="entry name" value="Cytochrome P450"/>
    <property type="match status" value="1"/>
</dbReference>